<evidence type="ECO:0000256" key="1">
    <source>
        <dbReference type="SAM" id="MobiDB-lite"/>
    </source>
</evidence>
<proteinExistence type="predicted"/>
<dbReference type="PANTHER" id="PTHR12526">
    <property type="entry name" value="GLYCOSYLTRANSFERASE"/>
    <property type="match status" value="1"/>
</dbReference>
<dbReference type="EMBL" id="SDWW01000027">
    <property type="protein sequence ID" value="RYV50778.1"/>
    <property type="molecule type" value="Genomic_DNA"/>
</dbReference>
<dbReference type="AlphaFoldDB" id="A0A4Q5MYJ0"/>
<gene>
    <name evidence="2" type="ORF">EUA98_11995</name>
</gene>
<sequence>MWRRNQHLVAGLLRARPRLRVLFVEPPADPLHALIRRGPPRRGDGLRPGPPLDGVGDGRLWLLQLTKPLPRRLDPHADRRLARGVQRASRRLGMKVGALWVNDPSAAAWLEVTAWPALYDITDDWTAAHRNRAEAERLVANERLLLDRCVEVTVCSPALAERKQGCAPTTLITNGVDLALYRTPAPRPADLPAGRLVVYVGTIHRDRFDVDACAATARALTARGTSTKATVVLVGPALLDAVDDQALRSAGVVVLGPRPFDSVPAYLQHADVLLVPHIVDAFTDSLDPLKLYEYRAVGRPVVSTPVAGFRDSTSALVTTVPAAAFGEAVADVLERTPRGAGLGPVDGDVPTWDTQVTRFGDVLDRLRRPVPTRP</sequence>
<dbReference type="GO" id="GO:0016740">
    <property type="term" value="F:transferase activity"/>
    <property type="evidence" value="ECO:0007669"/>
    <property type="project" value="UniProtKB-KW"/>
</dbReference>
<accession>A0A4Q5MYJ0</accession>
<dbReference type="OrthoDB" id="9771846at2"/>
<evidence type="ECO:0000313" key="3">
    <source>
        <dbReference type="Proteomes" id="UP000293764"/>
    </source>
</evidence>
<name>A0A4Q5MYJ0_9MICO</name>
<dbReference type="Gene3D" id="3.40.50.2000">
    <property type="entry name" value="Glycogen Phosphorylase B"/>
    <property type="match status" value="1"/>
</dbReference>
<evidence type="ECO:0000313" key="2">
    <source>
        <dbReference type="EMBL" id="RYV50778.1"/>
    </source>
</evidence>
<reference evidence="2 3" key="1">
    <citation type="submission" date="2019-01" db="EMBL/GenBank/DDBJ databases">
        <title>Novel species of Cellulomonas.</title>
        <authorList>
            <person name="Liu Q."/>
            <person name="Xin Y.-H."/>
        </authorList>
    </citation>
    <scope>NUCLEOTIDE SEQUENCE [LARGE SCALE GENOMIC DNA]</scope>
    <source>
        <strain evidence="2 3">HLT2-17</strain>
    </source>
</reference>
<comment type="caution">
    <text evidence="2">The sequence shown here is derived from an EMBL/GenBank/DDBJ whole genome shotgun (WGS) entry which is preliminary data.</text>
</comment>
<dbReference type="SUPFAM" id="SSF53756">
    <property type="entry name" value="UDP-Glycosyltransferase/glycogen phosphorylase"/>
    <property type="match status" value="1"/>
</dbReference>
<feature type="region of interest" description="Disordered" evidence="1">
    <location>
        <begin position="33"/>
        <end position="52"/>
    </location>
</feature>
<keyword evidence="3" id="KW-1185">Reference proteome</keyword>
<protein>
    <submittedName>
        <fullName evidence="2">Glycosyltransferase</fullName>
    </submittedName>
</protein>
<dbReference type="Pfam" id="PF13692">
    <property type="entry name" value="Glyco_trans_1_4"/>
    <property type="match status" value="1"/>
</dbReference>
<keyword evidence="2" id="KW-0808">Transferase</keyword>
<organism evidence="2 3">
    <name type="scientific">Pengzhenrongella frigida</name>
    <dbReference type="NCBI Taxonomy" id="1259133"/>
    <lineage>
        <taxon>Bacteria</taxon>
        <taxon>Bacillati</taxon>
        <taxon>Actinomycetota</taxon>
        <taxon>Actinomycetes</taxon>
        <taxon>Micrococcales</taxon>
        <taxon>Pengzhenrongella</taxon>
    </lineage>
</organism>
<dbReference type="Proteomes" id="UP000293764">
    <property type="component" value="Unassembled WGS sequence"/>
</dbReference>